<name>A0A183AQK8_9TREM</name>
<gene>
    <name evidence="2" type="ORF">ECPE_LOCUS9243</name>
</gene>
<sequence length="918" mass="100641">MPDQDDVLATNSVDFRCTMCRFRCRLLQSNSMVNKNDLIQRMSQQNIYAITIGPARIRSRVPRESDTTQVPKALESASGTPNSAHGTILRKTPSNNGIEICSACLRQIRHSLRSLSTRSITEGIDPAVELMNRPEKFCIQKNLMSPITSDPTTRPRRCGQCENCFLFTCLSELCTVLQSYTSFTDPDEVSSHTKPGSEFISPVGGPLLLPLIGKNPKSSNDSLFSRSLPPAITLSTVSESVITTDNRPVCLCCQSSATPFLHRYQVSDDSNQVVCSGCLWAWLAQVNVAYHDPTVQRIARRLASAAAATGDCVPLLSSASRRTLVDTARLARLISQALPLWFVCPGCVTRRLHRLCSAQLPLNCPRWYRRRVQLACRSKSLEDLDPRLICLLSNPETDGAPNRMALVDVEYTNTVIERWLLPPEPPVIDECINRDQKNDAKQSSDESDTGTEDSFFSETSSGVSSDSSPLRIDTPDADYGADCWWEHGSEPADETIKMNDSPDMVIQDSDRGRKYSNEHEIEEEVPTDLVTSKRQRKLTPKAAEAMARLRRRPHPGTFASDNSIPEETNVSENGLTLGSELQDSSHQAKEIESPHEEAVESGTRVFQSNELQAIGAGDSGSKRFANDGPSPPASPRSETETQKSNRSHTGKRKASPPTEPVIRSKRSLKINPRFFNDYTGPFPCLVGEGRQIREPCVAEYGSEESDDNEDSGPSPRRLQDRRGLKPARLSGSSRGRFDSRTRRQSNTQQEGGYGSSQKPTGLGPRVKQVSRHALKSDADRYGSTISAMVHAARLAAVGAKIPGGTSPNHAALAATARSGTNLPSGDDHTPGLTCEDSEAHASFDLTEVSMRGSSRLSSKDSGRRLPLRCGQCAACIGLIQACGRCINCRVPDLLAIMVTKKGFSVEFINILDLILDQH</sequence>
<feature type="compositionally biased region" description="Basic and acidic residues" evidence="1">
    <location>
        <begin position="586"/>
        <end position="598"/>
    </location>
</feature>
<evidence type="ECO:0000313" key="3">
    <source>
        <dbReference type="Proteomes" id="UP000272942"/>
    </source>
</evidence>
<feature type="compositionally biased region" description="Basic residues" evidence="1">
    <location>
        <begin position="645"/>
        <end position="654"/>
    </location>
</feature>
<keyword evidence="3" id="KW-1185">Reference proteome</keyword>
<reference evidence="2 3" key="2">
    <citation type="submission" date="2018-11" db="EMBL/GenBank/DDBJ databases">
        <authorList>
            <consortium name="Pathogen Informatics"/>
        </authorList>
    </citation>
    <scope>NUCLEOTIDE SEQUENCE [LARGE SCALE GENOMIC DNA]</scope>
    <source>
        <strain evidence="2 3">Egypt</strain>
    </source>
</reference>
<accession>A0A183AQK8</accession>
<feature type="region of interest" description="Disordered" evidence="1">
    <location>
        <begin position="699"/>
        <end position="773"/>
    </location>
</feature>
<dbReference type="WBParaSite" id="ECPE_0000927101-mRNA-1">
    <property type="protein sequence ID" value="ECPE_0000927101-mRNA-1"/>
    <property type="gene ID" value="ECPE_0000927101"/>
</dbReference>
<evidence type="ECO:0000256" key="1">
    <source>
        <dbReference type="SAM" id="MobiDB-lite"/>
    </source>
</evidence>
<feature type="region of interest" description="Disordered" evidence="1">
    <location>
        <begin position="60"/>
        <end position="89"/>
    </location>
</feature>
<evidence type="ECO:0000313" key="2">
    <source>
        <dbReference type="EMBL" id="VDP85040.1"/>
    </source>
</evidence>
<feature type="compositionally biased region" description="Acidic residues" evidence="1">
    <location>
        <begin position="701"/>
        <end position="710"/>
    </location>
</feature>
<evidence type="ECO:0000313" key="4">
    <source>
        <dbReference type="WBParaSite" id="ECPE_0000927101-mRNA-1"/>
    </source>
</evidence>
<reference evidence="4" key="1">
    <citation type="submission" date="2016-06" db="UniProtKB">
        <authorList>
            <consortium name="WormBaseParasite"/>
        </authorList>
    </citation>
    <scope>IDENTIFICATION</scope>
</reference>
<dbReference type="Proteomes" id="UP000272942">
    <property type="component" value="Unassembled WGS sequence"/>
</dbReference>
<feature type="region of interest" description="Disordered" evidence="1">
    <location>
        <begin position="436"/>
        <end position="475"/>
    </location>
</feature>
<organism evidence="4">
    <name type="scientific">Echinostoma caproni</name>
    <dbReference type="NCBI Taxonomy" id="27848"/>
    <lineage>
        <taxon>Eukaryota</taxon>
        <taxon>Metazoa</taxon>
        <taxon>Spiralia</taxon>
        <taxon>Lophotrochozoa</taxon>
        <taxon>Platyhelminthes</taxon>
        <taxon>Trematoda</taxon>
        <taxon>Digenea</taxon>
        <taxon>Plagiorchiida</taxon>
        <taxon>Echinostomata</taxon>
        <taxon>Echinostomatoidea</taxon>
        <taxon>Echinostomatidae</taxon>
        <taxon>Echinostoma</taxon>
    </lineage>
</organism>
<feature type="compositionally biased region" description="Polar residues" evidence="1">
    <location>
        <begin position="744"/>
        <end position="759"/>
    </location>
</feature>
<feature type="compositionally biased region" description="Low complexity" evidence="1">
    <location>
        <begin position="452"/>
        <end position="468"/>
    </location>
</feature>
<proteinExistence type="predicted"/>
<dbReference type="EMBL" id="UZAN01047117">
    <property type="protein sequence ID" value="VDP85040.1"/>
    <property type="molecule type" value="Genomic_DNA"/>
</dbReference>
<feature type="region of interest" description="Disordered" evidence="1">
    <location>
        <begin position="581"/>
        <end position="667"/>
    </location>
</feature>
<dbReference type="AlphaFoldDB" id="A0A183AQK8"/>
<protein>
    <submittedName>
        <fullName evidence="4">ATP-dependent DNA helicase</fullName>
    </submittedName>
</protein>